<evidence type="ECO:0000256" key="3">
    <source>
        <dbReference type="ARBA" id="ARBA00022679"/>
    </source>
</evidence>
<dbReference type="PANTHER" id="PTHR45647">
    <property type="entry name" value="OS02G0152300 PROTEIN"/>
    <property type="match status" value="1"/>
</dbReference>
<evidence type="ECO:0000256" key="2">
    <source>
        <dbReference type="ARBA" id="ARBA00022527"/>
    </source>
</evidence>
<keyword evidence="12" id="KW-0472">Membrane</keyword>
<evidence type="ECO:0000256" key="12">
    <source>
        <dbReference type="SAM" id="Phobius"/>
    </source>
</evidence>
<accession>A0AAV1W8U0</accession>
<evidence type="ECO:0000259" key="13">
    <source>
        <dbReference type="PROSITE" id="PS50011"/>
    </source>
</evidence>
<dbReference type="PROSITE" id="PS00108">
    <property type="entry name" value="PROTEIN_KINASE_ST"/>
    <property type="match status" value="1"/>
</dbReference>
<feature type="compositionally biased region" description="Polar residues" evidence="11">
    <location>
        <begin position="65"/>
        <end position="75"/>
    </location>
</feature>
<dbReference type="InterPro" id="IPR051348">
    <property type="entry name" value="U-box_ubiquitin_ligases"/>
</dbReference>
<evidence type="ECO:0000256" key="11">
    <source>
        <dbReference type="SAM" id="MobiDB-lite"/>
    </source>
</evidence>
<dbReference type="GO" id="GO:0004674">
    <property type="term" value="F:protein serine/threonine kinase activity"/>
    <property type="evidence" value="ECO:0007669"/>
    <property type="project" value="UniProtKB-KW"/>
</dbReference>
<dbReference type="EMBL" id="CAXHTB010000004">
    <property type="protein sequence ID" value="CAL0305675.1"/>
    <property type="molecule type" value="Genomic_DNA"/>
</dbReference>
<evidence type="ECO:0000313" key="15">
    <source>
        <dbReference type="Proteomes" id="UP001497480"/>
    </source>
</evidence>
<dbReference type="FunFam" id="3.30.200.20:FF:000162">
    <property type="entry name" value="Adenine nucleotide alpha hydrolase-like domain kinase"/>
    <property type="match status" value="1"/>
</dbReference>
<dbReference type="SUPFAM" id="SSF52402">
    <property type="entry name" value="Adenine nucleotide alpha hydrolases-like"/>
    <property type="match status" value="1"/>
</dbReference>
<keyword evidence="10" id="KW-0175">Coiled coil</keyword>
<evidence type="ECO:0000256" key="1">
    <source>
        <dbReference type="ARBA" id="ARBA00000900"/>
    </source>
</evidence>
<keyword evidence="6" id="KW-0833">Ubl conjugation pathway</keyword>
<evidence type="ECO:0000256" key="10">
    <source>
        <dbReference type="SAM" id="Coils"/>
    </source>
</evidence>
<evidence type="ECO:0000256" key="7">
    <source>
        <dbReference type="ARBA" id="ARBA00022840"/>
    </source>
</evidence>
<evidence type="ECO:0000256" key="8">
    <source>
        <dbReference type="ARBA" id="ARBA00047899"/>
    </source>
</evidence>
<keyword evidence="12" id="KW-0812">Transmembrane</keyword>
<evidence type="ECO:0000256" key="4">
    <source>
        <dbReference type="ARBA" id="ARBA00022741"/>
    </source>
</evidence>
<dbReference type="InterPro" id="IPR006016">
    <property type="entry name" value="UspA"/>
</dbReference>
<evidence type="ECO:0000256" key="6">
    <source>
        <dbReference type="ARBA" id="ARBA00022786"/>
    </source>
</evidence>
<dbReference type="InterPro" id="IPR014729">
    <property type="entry name" value="Rossmann-like_a/b/a_fold"/>
</dbReference>
<comment type="catalytic activity">
    <reaction evidence="8">
        <text>L-threonyl-[protein] + ATP = O-phospho-L-threonyl-[protein] + ADP + H(+)</text>
        <dbReference type="Rhea" id="RHEA:46608"/>
        <dbReference type="Rhea" id="RHEA-COMP:11060"/>
        <dbReference type="Rhea" id="RHEA-COMP:11605"/>
        <dbReference type="ChEBI" id="CHEBI:15378"/>
        <dbReference type="ChEBI" id="CHEBI:30013"/>
        <dbReference type="ChEBI" id="CHEBI:30616"/>
        <dbReference type="ChEBI" id="CHEBI:61977"/>
        <dbReference type="ChEBI" id="CHEBI:456216"/>
        <dbReference type="EC" id="2.7.11.1"/>
    </reaction>
</comment>
<dbReference type="PROSITE" id="PS50011">
    <property type="entry name" value="PROTEIN_KINASE_DOM"/>
    <property type="match status" value="1"/>
</dbReference>
<name>A0AAV1W8U0_LUPLU</name>
<dbReference type="CDD" id="cd01989">
    <property type="entry name" value="USP_STK_Ubox_N"/>
    <property type="match status" value="1"/>
</dbReference>
<evidence type="ECO:0000313" key="14">
    <source>
        <dbReference type="EMBL" id="CAL0305675.1"/>
    </source>
</evidence>
<dbReference type="GO" id="GO:0061630">
    <property type="term" value="F:ubiquitin protein ligase activity"/>
    <property type="evidence" value="ECO:0007669"/>
    <property type="project" value="UniProtKB-EC"/>
</dbReference>
<dbReference type="Gene3D" id="3.40.50.620">
    <property type="entry name" value="HUPs"/>
    <property type="match status" value="1"/>
</dbReference>
<feature type="transmembrane region" description="Helical" evidence="12">
    <location>
        <begin position="773"/>
        <end position="795"/>
    </location>
</feature>
<dbReference type="FunFam" id="1.10.510.10:FF:001023">
    <property type="entry name" value="Os07g0541700 protein"/>
    <property type="match status" value="1"/>
</dbReference>
<keyword evidence="4" id="KW-0547">Nucleotide-binding</keyword>
<dbReference type="GO" id="GO:0005524">
    <property type="term" value="F:ATP binding"/>
    <property type="evidence" value="ECO:0007669"/>
    <property type="project" value="UniProtKB-KW"/>
</dbReference>
<comment type="caution">
    <text evidence="14">The sequence shown here is derived from an EMBL/GenBank/DDBJ whole genome shotgun (WGS) entry which is preliminary data.</text>
</comment>
<dbReference type="AlphaFoldDB" id="A0AAV1W8U0"/>
<evidence type="ECO:0000256" key="9">
    <source>
        <dbReference type="ARBA" id="ARBA00048679"/>
    </source>
</evidence>
<comment type="catalytic activity">
    <reaction evidence="1">
        <text>S-ubiquitinyl-[E2 ubiquitin-conjugating enzyme]-L-cysteine + [acceptor protein]-L-lysine = [E2 ubiquitin-conjugating enzyme]-L-cysteine + N(6)-ubiquitinyl-[acceptor protein]-L-lysine.</text>
        <dbReference type="EC" id="2.3.2.27"/>
    </reaction>
</comment>
<protein>
    <recommendedName>
        <fullName evidence="13">Protein kinase domain-containing protein</fullName>
    </recommendedName>
</protein>
<dbReference type="InterPro" id="IPR011009">
    <property type="entry name" value="Kinase-like_dom_sf"/>
</dbReference>
<gene>
    <name evidence="14" type="ORF">LLUT_LOCUS6735</name>
</gene>
<keyword evidence="3" id="KW-0808">Transferase</keyword>
<dbReference type="Gene3D" id="3.30.200.20">
    <property type="entry name" value="Phosphorylase Kinase, domain 1"/>
    <property type="match status" value="1"/>
</dbReference>
<sequence>MWLPKNNTEMKDGVNGLIAVAIDKEKGSQNALKWAIDHLLNRSSTVFLIHVKLKPASLSPSPSLYNQRSGANSDEGSVGRTDPDILNKNIFLPYRVFCTRKDIQCKDVLLENVDVAKALIEYVSNTGIQHLVLGSSTKTGLLKRFKVSDIPGTISKGAPDFCTVYVVSKGKIHSMRSATRPPPVVPVILSQDSEASAGSEPSEPSEPHVPVAAASVKEYEWRSSNATHESQEVIESFRSPFTRKGYSGRPYVESSIPDSDISFVSSGRPSVDCMFPSLYSNSDTTMSNSRLSYSSDIDGNNSFESMNYERRTMEVGTPSEFSSVSFESDKHSGPTSQAMDDVEAEMRRLKLELKQTMEMYNTACKEALTAQQKAVELQRWKLEEERRLEEARLAEEAALMIAEKEKAKSRAAIEAAEAQKRIAELEAQKRLNAEMKALKEAEAKKRALDALGNIDVRYRKYSIEEIEAATEFFAEYLKIGEGGYGPVFKCLLDHTPVAVKVLRPDAAQGRSQFQREVEVLSCIRHPNMVLLLGACPEYGCLVYEYMANGSLDDRLFRRGSTPSLPWQVRFKIAAEIGTGLLFLHQTKPEPLVHRDLKPANILLDNNYVAKISDVGLARLVPPSVADSVTQYRMTSTAGTFCYIDPEYQQTGMLGVKSDIYSLGIIFLQILTAKSPMGLAHHVEGAIEKGTFSEMLDPTVPNWPEEETLSFAKMSVQCAELRRRDRPDLGKVVLPELNRLREIAEGSNLHSVLGGCVNVHHHSQISLQLVNSSMLFLLYVEHFTYKFVLYLFYLFLEYTTYCDKCLVVIALEYPPPSSVIEPQFSPRAIGYLYTFVGTSCLS</sequence>
<feature type="domain" description="Protein kinase" evidence="13">
    <location>
        <begin position="473"/>
        <end position="752"/>
    </location>
</feature>
<proteinExistence type="predicted"/>
<dbReference type="InterPro" id="IPR000719">
    <property type="entry name" value="Prot_kinase_dom"/>
</dbReference>
<keyword evidence="5" id="KW-0418">Kinase</keyword>
<keyword evidence="7" id="KW-0067">ATP-binding</keyword>
<feature type="coiled-coil region" evidence="10">
    <location>
        <begin position="339"/>
        <end position="451"/>
    </location>
</feature>
<keyword evidence="2" id="KW-0723">Serine/threonine-protein kinase</keyword>
<dbReference type="SUPFAM" id="SSF56112">
    <property type="entry name" value="Protein kinase-like (PK-like)"/>
    <property type="match status" value="1"/>
</dbReference>
<evidence type="ECO:0000256" key="5">
    <source>
        <dbReference type="ARBA" id="ARBA00022777"/>
    </source>
</evidence>
<feature type="region of interest" description="Disordered" evidence="11">
    <location>
        <begin position="59"/>
        <end position="80"/>
    </location>
</feature>
<dbReference type="Pfam" id="PF00069">
    <property type="entry name" value="Pkinase"/>
    <property type="match status" value="1"/>
</dbReference>
<dbReference type="Gene3D" id="1.10.510.10">
    <property type="entry name" value="Transferase(Phosphotransferase) domain 1"/>
    <property type="match status" value="1"/>
</dbReference>
<keyword evidence="12" id="KW-1133">Transmembrane helix</keyword>
<organism evidence="14 15">
    <name type="scientific">Lupinus luteus</name>
    <name type="common">European yellow lupine</name>
    <dbReference type="NCBI Taxonomy" id="3873"/>
    <lineage>
        <taxon>Eukaryota</taxon>
        <taxon>Viridiplantae</taxon>
        <taxon>Streptophyta</taxon>
        <taxon>Embryophyta</taxon>
        <taxon>Tracheophyta</taxon>
        <taxon>Spermatophyta</taxon>
        <taxon>Magnoliopsida</taxon>
        <taxon>eudicotyledons</taxon>
        <taxon>Gunneridae</taxon>
        <taxon>Pentapetalae</taxon>
        <taxon>rosids</taxon>
        <taxon>fabids</taxon>
        <taxon>Fabales</taxon>
        <taxon>Fabaceae</taxon>
        <taxon>Papilionoideae</taxon>
        <taxon>50 kb inversion clade</taxon>
        <taxon>genistoids sensu lato</taxon>
        <taxon>core genistoids</taxon>
        <taxon>Genisteae</taxon>
        <taxon>Lupinus</taxon>
    </lineage>
</organism>
<dbReference type="Proteomes" id="UP001497480">
    <property type="component" value="Unassembled WGS sequence"/>
</dbReference>
<dbReference type="InterPro" id="IPR008271">
    <property type="entry name" value="Ser/Thr_kinase_AS"/>
</dbReference>
<dbReference type="PANTHER" id="PTHR45647:SF132">
    <property type="entry name" value="KINASE WITH ADENINE NUCLEOTIDE ALPHA HYDROLASES-LIKE DOMAIN-CONTAINING PROTEIN"/>
    <property type="match status" value="1"/>
</dbReference>
<dbReference type="Pfam" id="PF00582">
    <property type="entry name" value="Usp"/>
    <property type="match status" value="1"/>
</dbReference>
<dbReference type="SMART" id="SM00220">
    <property type="entry name" value="S_TKc"/>
    <property type="match status" value="1"/>
</dbReference>
<comment type="catalytic activity">
    <reaction evidence="9">
        <text>L-seryl-[protein] + ATP = O-phospho-L-seryl-[protein] + ADP + H(+)</text>
        <dbReference type="Rhea" id="RHEA:17989"/>
        <dbReference type="Rhea" id="RHEA-COMP:9863"/>
        <dbReference type="Rhea" id="RHEA-COMP:11604"/>
        <dbReference type="ChEBI" id="CHEBI:15378"/>
        <dbReference type="ChEBI" id="CHEBI:29999"/>
        <dbReference type="ChEBI" id="CHEBI:30616"/>
        <dbReference type="ChEBI" id="CHEBI:83421"/>
        <dbReference type="ChEBI" id="CHEBI:456216"/>
        <dbReference type="EC" id="2.7.11.1"/>
    </reaction>
</comment>
<keyword evidence="15" id="KW-1185">Reference proteome</keyword>
<reference evidence="14 15" key="1">
    <citation type="submission" date="2024-03" db="EMBL/GenBank/DDBJ databases">
        <authorList>
            <person name="Martinez-Hernandez J."/>
        </authorList>
    </citation>
    <scope>NUCLEOTIDE SEQUENCE [LARGE SCALE GENOMIC DNA]</scope>
</reference>